<reference evidence="1 2" key="2">
    <citation type="journal article" date="2022" name="Mol. Biol. Evol.">
        <title>Comparative Genomics Reveals Insights into the Divergent Evolution of Astigmatic Mites and Household Pest Adaptations.</title>
        <authorList>
            <person name="Xiong Q."/>
            <person name="Wan A.T."/>
            <person name="Liu X."/>
            <person name="Fung C.S."/>
            <person name="Xiao X."/>
            <person name="Malainual N."/>
            <person name="Hou J."/>
            <person name="Wang L."/>
            <person name="Wang M."/>
            <person name="Yang K.Y."/>
            <person name="Cui Y."/>
            <person name="Leung E.L."/>
            <person name="Nong W."/>
            <person name="Shin S.K."/>
            <person name="Au S.W."/>
            <person name="Jeong K.Y."/>
            <person name="Chew F.T."/>
            <person name="Hui J.H."/>
            <person name="Leung T.F."/>
            <person name="Tungtrongchitr A."/>
            <person name="Zhong N."/>
            <person name="Liu Z."/>
            <person name="Tsui S.K."/>
        </authorList>
    </citation>
    <scope>NUCLEOTIDE SEQUENCE [LARGE SCALE GENOMIC DNA]</scope>
    <source>
        <strain evidence="1">Derp</strain>
    </source>
</reference>
<proteinExistence type="predicted"/>
<dbReference type="Proteomes" id="UP000887458">
    <property type="component" value="Unassembled WGS sequence"/>
</dbReference>
<keyword evidence="2" id="KW-1185">Reference proteome</keyword>
<reference evidence="1 2" key="1">
    <citation type="journal article" date="2018" name="J. Allergy Clin. Immunol.">
        <title>High-quality assembly of Dermatophagoides pteronyssinus genome and transcriptome reveals a wide range of novel allergens.</title>
        <authorList>
            <person name="Liu X.Y."/>
            <person name="Yang K.Y."/>
            <person name="Wang M.Q."/>
            <person name="Kwok J.S."/>
            <person name="Zeng X."/>
            <person name="Yang Z."/>
            <person name="Xiao X.J."/>
            <person name="Lau C.P."/>
            <person name="Li Y."/>
            <person name="Huang Z.M."/>
            <person name="Ba J.G."/>
            <person name="Yim A.K."/>
            <person name="Ouyang C.Y."/>
            <person name="Ngai S.M."/>
            <person name="Chan T.F."/>
            <person name="Leung E.L."/>
            <person name="Liu L."/>
            <person name="Liu Z.G."/>
            <person name="Tsui S.K."/>
        </authorList>
    </citation>
    <scope>NUCLEOTIDE SEQUENCE [LARGE SCALE GENOMIC DNA]</scope>
    <source>
        <strain evidence="1">Derp</strain>
    </source>
</reference>
<name>A0ABQ8J8E7_DERPT</name>
<evidence type="ECO:0000313" key="2">
    <source>
        <dbReference type="Proteomes" id="UP000887458"/>
    </source>
</evidence>
<evidence type="ECO:0008006" key="3">
    <source>
        <dbReference type="Google" id="ProtNLM"/>
    </source>
</evidence>
<comment type="caution">
    <text evidence="1">The sequence shown here is derived from an EMBL/GenBank/DDBJ whole genome shotgun (WGS) entry which is preliminary data.</text>
</comment>
<organism evidence="1 2">
    <name type="scientific">Dermatophagoides pteronyssinus</name>
    <name type="common">European house dust mite</name>
    <dbReference type="NCBI Taxonomy" id="6956"/>
    <lineage>
        <taxon>Eukaryota</taxon>
        <taxon>Metazoa</taxon>
        <taxon>Ecdysozoa</taxon>
        <taxon>Arthropoda</taxon>
        <taxon>Chelicerata</taxon>
        <taxon>Arachnida</taxon>
        <taxon>Acari</taxon>
        <taxon>Acariformes</taxon>
        <taxon>Sarcoptiformes</taxon>
        <taxon>Astigmata</taxon>
        <taxon>Psoroptidia</taxon>
        <taxon>Analgoidea</taxon>
        <taxon>Pyroglyphidae</taxon>
        <taxon>Dermatophagoidinae</taxon>
        <taxon>Dermatophagoides</taxon>
    </lineage>
</organism>
<evidence type="ECO:0000313" key="1">
    <source>
        <dbReference type="EMBL" id="KAH9418861.1"/>
    </source>
</evidence>
<gene>
    <name evidence="1" type="ORF">DERP_004187</name>
</gene>
<sequence length="60" mass="6421">MVYIKKYIQVSGQVCSGYDDDYNDDDCWFGLVWFDFGGNGIDGMIMMIVVVGGGGGGAIA</sequence>
<dbReference type="EMBL" id="NJHN03000062">
    <property type="protein sequence ID" value="KAH9418861.1"/>
    <property type="molecule type" value="Genomic_DNA"/>
</dbReference>
<protein>
    <recommendedName>
        <fullName evidence="3">Transmembrane protein</fullName>
    </recommendedName>
</protein>
<accession>A0ABQ8J8E7</accession>